<evidence type="ECO:0000256" key="1">
    <source>
        <dbReference type="ARBA" id="ARBA00004651"/>
    </source>
</evidence>
<comment type="subcellular location">
    <subcellularLocation>
        <location evidence="1 9">Cell membrane</location>
        <topology evidence="1 9">Multi-pass membrane protein</topology>
    </subcellularLocation>
</comment>
<evidence type="ECO:0000256" key="2">
    <source>
        <dbReference type="ARBA" id="ARBA00022448"/>
    </source>
</evidence>
<keyword evidence="2" id="KW-0813">Transport</keyword>
<dbReference type="PANTHER" id="PTHR30561">
    <property type="entry name" value="SMR FAMILY PROTON-DEPENDENT DRUG EFFLUX TRANSPORTER SUGE"/>
    <property type="match status" value="1"/>
</dbReference>
<dbReference type="Pfam" id="PF00893">
    <property type="entry name" value="Multi_Drug_Res"/>
    <property type="match status" value="1"/>
</dbReference>
<comment type="caution">
    <text evidence="11">The sequence shown here is derived from an EMBL/GenBank/DDBJ whole genome shotgun (WGS) entry which is preliminary data.</text>
</comment>
<keyword evidence="6 10" id="KW-0472">Membrane</keyword>
<evidence type="ECO:0000313" key="12">
    <source>
        <dbReference type="Proteomes" id="UP000727907"/>
    </source>
</evidence>
<sequence>MAWIALFLAGLCEIGWPVGLKLGWTDQGPRPGWLLLAVVAIVVSGALLMWAQRTIPMGTAYAIWTGIGAVGAFTVGILAFGDTASTLRIVSIGLIVAGIIGLKIA</sequence>
<reference evidence="11 12" key="1">
    <citation type="submission" date="2021-06" db="EMBL/GenBank/DDBJ databases">
        <authorList>
            <person name="Lee D.H."/>
        </authorList>
    </citation>
    <scope>NUCLEOTIDE SEQUENCE [LARGE SCALE GENOMIC DNA]</scope>
    <source>
        <strain evidence="11 12">MMS21-HV4-11</strain>
    </source>
</reference>
<protein>
    <recommendedName>
        <fullName evidence="8">Guanidinium exporter</fullName>
    </recommendedName>
</protein>
<evidence type="ECO:0000256" key="5">
    <source>
        <dbReference type="ARBA" id="ARBA00022989"/>
    </source>
</evidence>
<dbReference type="RefSeq" id="WP_216964628.1">
    <property type="nucleotide sequence ID" value="NZ_JAHOPB010000002.1"/>
</dbReference>
<keyword evidence="5 10" id="KW-1133">Transmembrane helix</keyword>
<keyword evidence="12" id="KW-1185">Reference proteome</keyword>
<name>A0ABS6IND0_9HYPH</name>
<organism evidence="11 12">
    <name type="scientific">Reyranella humidisoli</name>
    <dbReference type="NCBI Taxonomy" id="2849149"/>
    <lineage>
        <taxon>Bacteria</taxon>
        <taxon>Pseudomonadati</taxon>
        <taxon>Pseudomonadota</taxon>
        <taxon>Alphaproteobacteria</taxon>
        <taxon>Hyphomicrobiales</taxon>
        <taxon>Reyranellaceae</taxon>
        <taxon>Reyranella</taxon>
    </lineage>
</organism>
<accession>A0ABS6IND0</accession>
<dbReference type="PANTHER" id="PTHR30561:SF0">
    <property type="entry name" value="GUANIDINIUM EXPORTER"/>
    <property type="match status" value="1"/>
</dbReference>
<keyword evidence="3" id="KW-1003">Cell membrane</keyword>
<keyword evidence="4 9" id="KW-0812">Transmembrane</keyword>
<evidence type="ECO:0000313" key="11">
    <source>
        <dbReference type="EMBL" id="MBU8876106.1"/>
    </source>
</evidence>
<evidence type="ECO:0000256" key="10">
    <source>
        <dbReference type="SAM" id="Phobius"/>
    </source>
</evidence>
<dbReference type="EMBL" id="JAHOPB010000002">
    <property type="protein sequence ID" value="MBU8876106.1"/>
    <property type="molecule type" value="Genomic_DNA"/>
</dbReference>
<dbReference type="Proteomes" id="UP000727907">
    <property type="component" value="Unassembled WGS sequence"/>
</dbReference>
<feature type="transmembrane region" description="Helical" evidence="10">
    <location>
        <begin position="58"/>
        <end position="80"/>
    </location>
</feature>
<dbReference type="InterPro" id="IPR045324">
    <property type="entry name" value="Small_multidrug_res"/>
</dbReference>
<feature type="transmembrane region" description="Helical" evidence="10">
    <location>
        <begin position="33"/>
        <end position="51"/>
    </location>
</feature>
<gene>
    <name evidence="11" type="ORF">KQ910_20200</name>
</gene>
<evidence type="ECO:0000256" key="4">
    <source>
        <dbReference type="ARBA" id="ARBA00022692"/>
    </source>
</evidence>
<proteinExistence type="inferred from homology"/>
<evidence type="ECO:0000256" key="6">
    <source>
        <dbReference type="ARBA" id="ARBA00023136"/>
    </source>
</evidence>
<evidence type="ECO:0000256" key="7">
    <source>
        <dbReference type="ARBA" id="ARBA00038151"/>
    </source>
</evidence>
<evidence type="ECO:0000256" key="3">
    <source>
        <dbReference type="ARBA" id="ARBA00022475"/>
    </source>
</evidence>
<comment type="similarity">
    <text evidence="7">Belongs to the drug/metabolite transporter (DMT) superfamily. Small multidrug resistance (SMR) (TC 2.A.7.1) family. Gdx/SugE subfamily.</text>
</comment>
<feature type="transmembrane region" description="Helical" evidence="10">
    <location>
        <begin position="86"/>
        <end position="104"/>
    </location>
</feature>
<evidence type="ECO:0000256" key="8">
    <source>
        <dbReference type="ARBA" id="ARBA00039168"/>
    </source>
</evidence>
<evidence type="ECO:0000256" key="9">
    <source>
        <dbReference type="RuleBase" id="RU003942"/>
    </source>
</evidence>
<dbReference type="InterPro" id="IPR000390">
    <property type="entry name" value="Small_drug/metabolite_transptr"/>
</dbReference>